<evidence type="ECO:0000256" key="1">
    <source>
        <dbReference type="ARBA" id="ARBA00001917"/>
    </source>
</evidence>
<keyword evidence="17" id="KW-0496">Mitochondrion</keyword>
<dbReference type="InterPro" id="IPR017938">
    <property type="entry name" value="Riboflavin_synthase-like_b-brl"/>
</dbReference>
<keyword evidence="19" id="KW-1207">Sterol metabolism</keyword>
<dbReference type="FunFam" id="3.40.50.360:FF:000024">
    <property type="entry name" value="NADPH--cytochrome P450 reductase"/>
    <property type="match status" value="1"/>
</dbReference>
<dbReference type="InterPro" id="IPR001094">
    <property type="entry name" value="Flavdoxin-like"/>
</dbReference>
<feature type="transmembrane region" description="Helical" evidence="22">
    <location>
        <begin position="27"/>
        <end position="51"/>
    </location>
</feature>
<reference evidence="25 26" key="1">
    <citation type="submission" date="2018-08" db="EMBL/GenBank/DDBJ databases">
        <title>Draft genome sequences of two Aspergillus turcosus clinical strains isolated from bronchoalveolar lavage fluid: one azole-susceptible and the other azole-resistant.</title>
        <authorList>
            <person name="Parent-Michaud M."/>
            <person name="Dufresne P.J."/>
            <person name="Fournier E."/>
            <person name="Martineau C."/>
            <person name="Moreira S."/>
            <person name="Perkins V."/>
            <person name="De Repentigny L."/>
            <person name="Dufresne S.F."/>
        </authorList>
    </citation>
    <scope>NUCLEOTIDE SEQUENCE [LARGE SCALE GENOMIC DNA]</scope>
    <source>
        <strain evidence="25">HMR AF 1038</strain>
    </source>
</reference>
<dbReference type="Pfam" id="PF00258">
    <property type="entry name" value="Flavodoxin_1"/>
    <property type="match status" value="1"/>
</dbReference>
<dbReference type="InterPro" id="IPR003097">
    <property type="entry name" value="CysJ-like_FAD-binding"/>
</dbReference>
<feature type="transmembrane region" description="Helical" evidence="22">
    <location>
        <begin position="135"/>
        <end position="154"/>
    </location>
</feature>
<evidence type="ECO:0000256" key="6">
    <source>
        <dbReference type="ARBA" id="ARBA00022643"/>
    </source>
</evidence>
<feature type="transmembrane region" description="Helical" evidence="22">
    <location>
        <begin position="242"/>
        <end position="264"/>
    </location>
</feature>
<keyword evidence="9" id="KW-0256">Endoplasmic reticulum</keyword>
<evidence type="ECO:0000256" key="12">
    <source>
        <dbReference type="ARBA" id="ARBA00022955"/>
    </source>
</evidence>
<evidence type="ECO:0000256" key="5">
    <source>
        <dbReference type="ARBA" id="ARBA00022630"/>
    </source>
</evidence>
<dbReference type="Proteomes" id="UP000215289">
    <property type="component" value="Unassembled WGS sequence"/>
</dbReference>
<keyword evidence="10" id="KW-0274">FAD</keyword>
<protein>
    <recommendedName>
        <fullName evidence="27">NADPH--cytochrome P450 reductase</fullName>
    </recommendedName>
</protein>
<dbReference type="PROSITE" id="PS50902">
    <property type="entry name" value="FLAVODOXIN_LIKE"/>
    <property type="match status" value="1"/>
</dbReference>
<dbReference type="PROSITE" id="PS51384">
    <property type="entry name" value="FAD_FR"/>
    <property type="match status" value="1"/>
</dbReference>
<dbReference type="InterPro" id="IPR001433">
    <property type="entry name" value="OxRdtase_FAD/NAD-bd"/>
</dbReference>
<evidence type="ECO:0000256" key="22">
    <source>
        <dbReference type="SAM" id="Phobius"/>
    </source>
</evidence>
<organism evidence="25 26">
    <name type="scientific">Aspergillus turcosus</name>
    <dbReference type="NCBI Taxonomy" id="1245748"/>
    <lineage>
        <taxon>Eukaryota</taxon>
        <taxon>Fungi</taxon>
        <taxon>Dikarya</taxon>
        <taxon>Ascomycota</taxon>
        <taxon>Pezizomycotina</taxon>
        <taxon>Eurotiomycetes</taxon>
        <taxon>Eurotiomycetidae</taxon>
        <taxon>Eurotiales</taxon>
        <taxon>Aspergillaceae</taxon>
        <taxon>Aspergillus</taxon>
        <taxon>Aspergillus subgen. Fumigati</taxon>
    </lineage>
</organism>
<dbReference type="InterPro" id="IPR017927">
    <property type="entry name" value="FAD-bd_FR_type"/>
</dbReference>
<dbReference type="Pfam" id="PF00667">
    <property type="entry name" value="FAD_binding_1"/>
    <property type="match status" value="1"/>
</dbReference>
<keyword evidence="13 22" id="KW-1133">Transmembrane helix</keyword>
<dbReference type="GO" id="GO:0003958">
    <property type="term" value="F:NADPH-hemoprotein reductase activity"/>
    <property type="evidence" value="ECO:0007669"/>
    <property type="project" value="UniProtKB-EC"/>
</dbReference>
<evidence type="ECO:0000256" key="11">
    <source>
        <dbReference type="ARBA" id="ARBA00022857"/>
    </source>
</evidence>
<comment type="cofactor">
    <cofactor evidence="1">
        <name>FMN</name>
        <dbReference type="ChEBI" id="CHEBI:58210"/>
    </cofactor>
</comment>
<keyword evidence="8" id="KW-1000">Mitochondrion outer membrane</keyword>
<dbReference type="SUPFAM" id="SSF52218">
    <property type="entry name" value="Flavoproteins"/>
    <property type="match status" value="1"/>
</dbReference>
<feature type="domain" description="FAD-binding FR-type" evidence="24">
    <location>
        <begin position="604"/>
        <end position="849"/>
    </location>
</feature>
<dbReference type="GO" id="GO:0005829">
    <property type="term" value="C:cytosol"/>
    <property type="evidence" value="ECO:0007669"/>
    <property type="project" value="TreeGrafter"/>
</dbReference>
<dbReference type="Pfam" id="PF00175">
    <property type="entry name" value="NAD_binding_1"/>
    <property type="match status" value="1"/>
</dbReference>
<dbReference type="FunFam" id="1.20.990.10:FF:000009">
    <property type="entry name" value="NADPH--cytochrome P450 reductase"/>
    <property type="match status" value="1"/>
</dbReference>
<keyword evidence="7 22" id="KW-0812">Transmembrane</keyword>
<dbReference type="PRINTS" id="PR00369">
    <property type="entry name" value="FLAVODOXIN"/>
</dbReference>
<dbReference type="Gene3D" id="1.20.990.10">
    <property type="entry name" value="NADPH-cytochrome p450 Reductase, Chain A, domain 3"/>
    <property type="match status" value="1"/>
</dbReference>
<evidence type="ECO:0000259" key="23">
    <source>
        <dbReference type="PROSITE" id="PS50902"/>
    </source>
</evidence>
<accession>A0A421CYN8</accession>
<dbReference type="PANTHER" id="PTHR19384:SF108">
    <property type="entry name" value="NADPH--CYTOCHROME P450 REDUCTASE"/>
    <property type="match status" value="1"/>
</dbReference>
<evidence type="ECO:0000256" key="15">
    <source>
        <dbReference type="ARBA" id="ARBA00023011"/>
    </source>
</evidence>
<comment type="caution">
    <text evidence="25">The sequence shown here is derived from an EMBL/GenBank/DDBJ whole genome shotgun (WGS) entry which is preliminary data.</text>
</comment>
<dbReference type="GO" id="GO:0050660">
    <property type="term" value="F:flavin adenine dinucleotide binding"/>
    <property type="evidence" value="ECO:0007669"/>
    <property type="project" value="TreeGrafter"/>
</dbReference>
<comment type="catalytic activity">
    <reaction evidence="21">
        <text>2 oxidized [cytochrome P450] + NADPH = 2 reduced [cytochrome P450] + NADP(+) + H(+)</text>
        <dbReference type="Rhea" id="RHEA:24040"/>
        <dbReference type="Rhea" id="RHEA-COMP:14627"/>
        <dbReference type="Rhea" id="RHEA-COMP:14628"/>
        <dbReference type="ChEBI" id="CHEBI:15378"/>
        <dbReference type="ChEBI" id="CHEBI:55376"/>
        <dbReference type="ChEBI" id="CHEBI:57783"/>
        <dbReference type="ChEBI" id="CHEBI:58349"/>
        <dbReference type="ChEBI" id="CHEBI:60344"/>
        <dbReference type="EC" id="1.6.2.4"/>
    </reaction>
</comment>
<dbReference type="Gene3D" id="3.40.50.360">
    <property type="match status" value="1"/>
</dbReference>
<dbReference type="Gene3D" id="2.40.30.10">
    <property type="entry name" value="Translation factors"/>
    <property type="match status" value="1"/>
</dbReference>
<feature type="transmembrane region" description="Helical" evidence="22">
    <location>
        <begin position="99"/>
        <end position="123"/>
    </location>
</feature>
<dbReference type="EMBL" id="NIDN02000175">
    <property type="protein sequence ID" value="RLL94980.1"/>
    <property type="molecule type" value="Genomic_DNA"/>
</dbReference>
<dbReference type="Gene3D" id="3.40.50.80">
    <property type="entry name" value="Nucleotide-binding domain of ferredoxin-NADP reductase (FNR) module"/>
    <property type="match status" value="1"/>
</dbReference>
<feature type="transmembrane region" description="Helical" evidence="22">
    <location>
        <begin position="160"/>
        <end position="181"/>
    </location>
</feature>
<proteinExistence type="predicted"/>
<evidence type="ECO:0000256" key="3">
    <source>
        <dbReference type="ARBA" id="ARBA00022475"/>
    </source>
</evidence>
<dbReference type="SUPFAM" id="SSF52343">
    <property type="entry name" value="Ferredoxin reductase-like, C-terminal NADP-linked domain"/>
    <property type="match status" value="1"/>
</dbReference>
<dbReference type="InterPro" id="IPR023173">
    <property type="entry name" value="NADPH_Cyt_P450_Rdtase_alpha"/>
</dbReference>
<dbReference type="STRING" id="1245748.A0A421CYN8"/>
<keyword evidence="18 22" id="KW-0472">Membrane</keyword>
<keyword evidence="3" id="KW-1003">Cell membrane</keyword>
<evidence type="ECO:0000256" key="2">
    <source>
        <dbReference type="ARBA" id="ARBA00001974"/>
    </source>
</evidence>
<dbReference type="PRINTS" id="PR00371">
    <property type="entry name" value="FPNCR"/>
</dbReference>
<evidence type="ECO:0000259" key="24">
    <source>
        <dbReference type="PROSITE" id="PS51384"/>
    </source>
</evidence>
<keyword evidence="4" id="KW-0444">Lipid biosynthesis</keyword>
<keyword evidence="20" id="KW-0753">Steroid metabolism</keyword>
<evidence type="ECO:0000313" key="26">
    <source>
        <dbReference type="Proteomes" id="UP000215289"/>
    </source>
</evidence>
<evidence type="ECO:0000256" key="16">
    <source>
        <dbReference type="ARBA" id="ARBA00023098"/>
    </source>
</evidence>
<dbReference type="SUPFAM" id="SSF103473">
    <property type="entry name" value="MFS general substrate transporter"/>
    <property type="match status" value="1"/>
</dbReference>
<dbReference type="PANTHER" id="PTHR19384">
    <property type="entry name" value="NITRIC OXIDE SYNTHASE-RELATED"/>
    <property type="match status" value="1"/>
</dbReference>
<evidence type="ECO:0000256" key="9">
    <source>
        <dbReference type="ARBA" id="ARBA00022824"/>
    </source>
</evidence>
<feature type="transmembrane region" description="Helical" evidence="22">
    <location>
        <begin position="344"/>
        <end position="363"/>
    </location>
</feature>
<dbReference type="InterPro" id="IPR039261">
    <property type="entry name" value="FNR_nucleotide-bd"/>
</dbReference>
<dbReference type="InterPro" id="IPR029039">
    <property type="entry name" value="Flavoprotein-like_sf"/>
</dbReference>
<dbReference type="InterPro" id="IPR036259">
    <property type="entry name" value="MFS_trans_sf"/>
</dbReference>
<dbReference type="InterPro" id="IPR008254">
    <property type="entry name" value="Flavodoxin/NO_synth"/>
</dbReference>
<gene>
    <name evidence="25" type="ORF">CFD26_104767</name>
</gene>
<name>A0A421CYN8_9EURO</name>
<dbReference type="OrthoDB" id="1856718at2759"/>
<evidence type="ECO:0000256" key="17">
    <source>
        <dbReference type="ARBA" id="ARBA00023128"/>
    </source>
</evidence>
<evidence type="ECO:0000256" key="14">
    <source>
        <dbReference type="ARBA" id="ARBA00023002"/>
    </source>
</evidence>
<keyword evidence="16" id="KW-0443">Lipid metabolism</keyword>
<evidence type="ECO:0000256" key="20">
    <source>
        <dbReference type="ARBA" id="ARBA00023221"/>
    </source>
</evidence>
<evidence type="ECO:0000256" key="10">
    <source>
        <dbReference type="ARBA" id="ARBA00022827"/>
    </source>
</evidence>
<keyword evidence="11" id="KW-0521">NADP</keyword>
<evidence type="ECO:0000256" key="21">
    <source>
        <dbReference type="ARBA" id="ARBA00049342"/>
    </source>
</evidence>
<dbReference type="GO" id="GO:0016126">
    <property type="term" value="P:sterol biosynthetic process"/>
    <property type="evidence" value="ECO:0007669"/>
    <property type="project" value="UniProtKB-KW"/>
</dbReference>
<evidence type="ECO:0000256" key="4">
    <source>
        <dbReference type="ARBA" id="ARBA00022516"/>
    </source>
</evidence>
<keyword evidence="14" id="KW-0560">Oxidoreductase</keyword>
<dbReference type="AlphaFoldDB" id="A0A421CYN8"/>
<comment type="cofactor">
    <cofactor evidence="2">
        <name>FAD</name>
        <dbReference type="ChEBI" id="CHEBI:57692"/>
    </cofactor>
</comment>
<evidence type="ECO:0008006" key="27">
    <source>
        <dbReference type="Google" id="ProtNLM"/>
    </source>
</evidence>
<feature type="domain" description="Flavodoxin-like" evidence="23">
    <location>
        <begin position="400"/>
        <end position="552"/>
    </location>
</feature>
<dbReference type="GO" id="GO:0010181">
    <property type="term" value="F:FMN binding"/>
    <property type="evidence" value="ECO:0007669"/>
    <property type="project" value="InterPro"/>
</dbReference>
<evidence type="ECO:0000256" key="19">
    <source>
        <dbReference type="ARBA" id="ARBA00023166"/>
    </source>
</evidence>
<evidence type="ECO:0000256" key="13">
    <source>
        <dbReference type="ARBA" id="ARBA00022989"/>
    </source>
</evidence>
<dbReference type="InterPro" id="IPR001709">
    <property type="entry name" value="Flavoprot_Pyr_Nucl_cyt_Rdtase"/>
</dbReference>
<evidence type="ECO:0000256" key="18">
    <source>
        <dbReference type="ARBA" id="ARBA00023136"/>
    </source>
</evidence>
<keyword evidence="26" id="KW-1185">Reference proteome</keyword>
<keyword evidence="5" id="KW-0285">Flavoprotein</keyword>
<sequence>MLHRTPFKKLNLASHTKLWKEQPKHMGFCYLGMGTATVSDALIAITVILFLPDNPMSSYLTHEEKLMAIECLRKNKTGIKNKHFKMEQFLKSWKDPQTYLIILIISPMMVPNDAISSFSAILIKGFRYMTKQTELLSIPSGIILTIFILTGTYFAGKYHQQCLCIVAILCYGLLGSCLITFSDKKAAILVGNYLTNCVGSNLPLTYSIMAANTAGHTKKYPWSVGPLTFRTKDAPQYLPAKIAIVATVSVSIVATLALRCYYVFENRQRDANNEGREHQQNSEFLDLTDIANPVFRECEDFEKTPPGKKFDMEHIRPAQLFADEPLDHPGLAQTFDQKQFVADFSAVSFACLVFAAISTFAFWNRKSWKQGAENVSKKGITVTKTGRCVIRKMEEEHKNCVIFFGSQTGNGQDFAEKLAKEGHSRFNLNTMVADLDDYDYETLNNFSDDKIALFILSSYGEGEPTDNAARFFEFITSEEPPFSEDKDLPLQSMRYAAFGLGNSTYEHFNGVARKVDDCLQRLGATPITSRGEGDDGKGAQEDDFLAWKETMWNALKSCMALQEREETFEPSFSIVERPVAPESVFLGERCESELVGGSTAYGPQSPFVAKVLSSRELFETPGRNCLHIEIDLRGSGLVYETGDHIAIWPSNSDFEVDRFLRVFGLIEKRHNVISITAVDSTHQIPLPSPTTYDAAVRYYMEICGPISRQFLKTLAAFVSDDVQRKTLLQLSNDKKAFAERISSKLLNLAQLIESISPDNAVSSIPFSVLIEGIRALQPRYYSISSSSIVQKDSVSLTTSVESIDIAQHCFKGVASNYLLAMKRLQNGEQPAQNESTYSLTGPRNRYFMSLPIHIRRSGFKMPRDINRPIVMIGPGTGVAPFRGFVQERIKQAQSSIAVGKMILFFGCRNEQEDFIYRDDWKESGSADKKVYVQQRLAEHKQELRSLLLDKGGSVFVCGSSRMARDVQNTLGGLLDQAWCNGEETVHELKRLARYQEDVW</sequence>
<keyword evidence="15" id="KW-0756">Sterol biosynthesis</keyword>
<evidence type="ECO:0000256" key="8">
    <source>
        <dbReference type="ARBA" id="ARBA00022787"/>
    </source>
</evidence>
<dbReference type="SUPFAM" id="SSF63380">
    <property type="entry name" value="Riboflavin synthase domain-like"/>
    <property type="match status" value="1"/>
</dbReference>
<evidence type="ECO:0000256" key="7">
    <source>
        <dbReference type="ARBA" id="ARBA00022692"/>
    </source>
</evidence>
<keyword evidence="6" id="KW-0288">FMN</keyword>
<keyword evidence="12" id="KW-0752">Steroid biosynthesis</keyword>
<evidence type="ECO:0000313" key="25">
    <source>
        <dbReference type="EMBL" id="RLL94980.1"/>
    </source>
</evidence>